<dbReference type="PANTHER" id="PTHR33734">
    <property type="entry name" value="LYSM DOMAIN-CONTAINING GPI-ANCHORED PROTEIN 2"/>
    <property type="match status" value="1"/>
</dbReference>
<dbReference type="Proteomes" id="UP000585474">
    <property type="component" value="Unassembled WGS sequence"/>
</dbReference>
<sequence length="122" mass="13647">MPHHHLPLYTVVPDDGLYHIAAEVFKGLVTYQRIQEVNKISDANLIVVGQKLWIPLPCSCDELFGDRVVNYGHVVEPGSSLEKIAQRYNTSEDTLRTLNSLDPITELMAGVLDVPLKECVFS</sequence>
<feature type="domain" description="LysM" evidence="1">
    <location>
        <begin position="7"/>
        <end position="54"/>
    </location>
</feature>
<dbReference type="PANTHER" id="PTHR33734:SF11">
    <property type="entry name" value="LYSM DOMAIN-CONTAINING GPI-ANCHORED PROTEIN 2"/>
    <property type="match status" value="1"/>
</dbReference>
<evidence type="ECO:0000259" key="1">
    <source>
        <dbReference type="PROSITE" id="PS51782"/>
    </source>
</evidence>
<proteinExistence type="predicted"/>
<feature type="domain" description="LysM" evidence="1">
    <location>
        <begin position="71"/>
        <end position="115"/>
    </location>
</feature>
<dbReference type="SMART" id="SM00257">
    <property type="entry name" value="LysM"/>
    <property type="match status" value="2"/>
</dbReference>
<dbReference type="OrthoDB" id="2107166at2759"/>
<evidence type="ECO:0000313" key="3">
    <source>
        <dbReference type="Proteomes" id="UP000585474"/>
    </source>
</evidence>
<accession>A0A7J0ETU5</accession>
<gene>
    <name evidence="2" type="ORF">Acr_07g0000150</name>
</gene>
<dbReference type="Gene3D" id="3.10.350.10">
    <property type="entry name" value="LysM domain"/>
    <property type="match status" value="2"/>
</dbReference>
<dbReference type="SUPFAM" id="SSF54106">
    <property type="entry name" value="LysM domain"/>
    <property type="match status" value="2"/>
</dbReference>
<dbReference type="Pfam" id="PF01476">
    <property type="entry name" value="LysM"/>
    <property type="match status" value="2"/>
</dbReference>
<reference evidence="2 3" key="1">
    <citation type="submission" date="2019-07" db="EMBL/GenBank/DDBJ databases">
        <title>De Novo Assembly of kiwifruit Actinidia rufa.</title>
        <authorList>
            <person name="Sugita-Konishi S."/>
            <person name="Sato K."/>
            <person name="Mori E."/>
            <person name="Abe Y."/>
            <person name="Kisaki G."/>
            <person name="Hamano K."/>
            <person name="Suezawa K."/>
            <person name="Otani M."/>
            <person name="Fukuda T."/>
            <person name="Manabe T."/>
            <person name="Gomi K."/>
            <person name="Tabuchi M."/>
            <person name="Akimitsu K."/>
            <person name="Kataoka I."/>
        </authorList>
    </citation>
    <scope>NUCLEOTIDE SEQUENCE [LARGE SCALE GENOMIC DNA]</scope>
    <source>
        <strain evidence="3">cv. Fuchu</strain>
    </source>
</reference>
<keyword evidence="3" id="KW-1185">Reference proteome</keyword>
<dbReference type="InterPro" id="IPR036779">
    <property type="entry name" value="LysM_dom_sf"/>
</dbReference>
<dbReference type="InterPro" id="IPR018392">
    <property type="entry name" value="LysM"/>
</dbReference>
<dbReference type="PROSITE" id="PS51782">
    <property type="entry name" value="LYSM"/>
    <property type="match status" value="2"/>
</dbReference>
<dbReference type="CDD" id="cd00118">
    <property type="entry name" value="LysM"/>
    <property type="match status" value="2"/>
</dbReference>
<name>A0A7J0ETU5_9ERIC</name>
<organism evidence="2 3">
    <name type="scientific">Actinidia rufa</name>
    <dbReference type="NCBI Taxonomy" id="165716"/>
    <lineage>
        <taxon>Eukaryota</taxon>
        <taxon>Viridiplantae</taxon>
        <taxon>Streptophyta</taxon>
        <taxon>Embryophyta</taxon>
        <taxon>Tracheophyta</taxon>
        <taxon>Spermatophyta</taxon>
        <taxon>Magnoliopsida</taxon>
        <taxon>eudicotyledons</taxon>
        <taxon>Gunneridae</taxon>
        <taxon>Pentapetalae</taxon>
        <taxon>asterids</taxon>
        <taxon>Ericales</taxon>
        <taxon>Actinidiaceae</taxon>
        <taxon>Actinidia</taxon>
    </lineage>
</organism>
<dbReference type="EMBL" id="BJWL01000007">
    <property type="protein sequence ID" value="GFY89818.1"/>
    <property type="molecule type" value="Genomic_DNA"/>
</dbReference>
<evidence type="ECO:0000313" key="2">
    <source>
        <dbReference type="EMBL" id="GFY89818.1"/>
    </source>
</evidence>
<protein>
    <recommendedName>
        <fullName evidence="1">LysM domain-containing protein</fullName>
    </recommendedName>
</protein>
<comment type="caution">
    <text evidence="2">The sequence shown here is derived from an EMBL/GenBank/DDBJ whole genome shotgun (WGS) entry which is preliminary data.</text>
</comment>
<dbReference type="AlphaFoldDB" id="A0A7J0ETU5"/>